<feature type="chain" id="PRO_5032582527" evidence="1">
    <location>
        <begin position="24"/>
        <end position="59"/>
    </location>
</feature>
<gene>
    <name evidence="2" type="ORF">DARMORV10_A07P04450.1</name>
</gene>
<reference evidence="2" key="1">
    <citation type="submission" date="2021-01" db="EMBL/GenBank/DDBJ databases">
        <authorList>
            <consortium name="Genoscope - CEA"/>
            <person name="William W."/>
        </authorList>
    </citation>
    <scope>NUCLEOTIDE SEQUENCE</scope>
</reference>
<feature type="non-terminal residue" evidence="2">
    <location>
        <position position="1"/>
    </location>
</feature>
<dbReference type="Proteomes" id="UP001295469">
    <property type="component" value="Chromosome A07"/>
</dbReference>
<protein>
    <submittedName>
        <fullName evidence="2">(rape) hypothetical protein</fullName>
    </submittedName>
</protein>
<organism evidence="2">
    <name type="scientific">Brassica napus</name>
    <name type="common">Rape</name>
    <dbReference type="NCBI Taxonomy" id="3708"/>
    <lineage>
        <taxon>Eukaryota</taxon>
        <taxon>Viridiplantae</taxon>
        <taxon>Streptophyta</taxon>
        <taxon>Embryophyta</taxon>
        <taxon>Tracheophyta</taxon>
        <taxon>Spermatophyta</taxon>
        <taxon>Magnoliopsida</taxon>
        <taxon>eudicotyledons</taxon>
        <taxon>Gunneridae</taxon>
        <taxon>Pentapetalae</taxon>
        <taxon>rosids</taxon>
        <taxon>malvids</taxon>
        <taxon>Brassicales</taxon>
        <taxon>Brassicaceae</taxon>
        <taxon>Brassiceae</taxon>
        <taxon>Brassica</taxon>
    </lineage>
</organism>
<sequence>ELHSHLSRILLAANFFLLQSLSGDVSPVISLRRPLSGDLSLYQVQEEALKRNNDIHPWN</sequence>
<accession>A0A816YED3</accession>
<name>A0A816YED3_BRANA</name>
<evidence type="ECO:0000313" key="2">
    <source>
        <dbReference type="EMBL" id="CAF2157639.1"/>
    </source>
</evidence>
<dbReference type="EMBL" id="HG994361">
    <property type="protein sequence ID" value="CAF2157639.1"/>
    <property type="molecule type" value="Genomic_DNA"/>
</dbReference>
<proteinExistence type="predicted"/>
<keyword evidence="1" id="KW-0732">Signal</keyword>
<feature type="signal peptide" evidence="1">
    <location>
        <begin position="1"/>
        <end position="23"/>
    </location>
</feature>
<dbReference type="AlphaFoldDB" id="A0A816YED3"/>
<evidence type="ECO:0000256" key="1">
    <source>
        <dbReference type="SAM" id="SignalP"/>
    </source>
</evidence>